<dbReference type="GO" id="GO:0007165">
    <property type="term" value="P:signal transduction"/>
    <property type="evidence" value="ECO:0007669"/>
    <property type="project" value="InterPro"/>
</dbReference>
<dbReference type="Gene3D" id="3.40.50.10140">
    <property type="entry name" value="Toll/interleukin-1 receptor homology (TIR) domain"/>
    <property type="match status" value="1"/>
</dbReference>
<accession>A0A1G8E6I3</accession>
<keyword evidence="3" id="KW-1185">Reference proteome</keyword>
<dbReference type="Pfam" id="PF13676">
    <property type="entry name" value="TIR_2"/>
    <property type="match status" value="1"/>
</dbReference>
<dbReference type="SMART" id="SM00255">
    <property type="entry name" value="TIR"/>
    <property type="match status" value="1"/>
</dbReference>
<gene>
    <name evidence="2" type="ORF">SAMN05443529_11661</name>
</gene>
<sequence>MKKIFISHSSEDKEMCDAFVDVLEQLGVPEAAILYTSSERHGVPGDKDIFEYLNKHIKQRLNVFYMLSNNYFKNIHCINEMRAAWRAQNEYSIYILPNLNYVMKGLNSKKGYNLTSAIELTNLKDRITKMYNTSIPENKWEEVKNKFLEVVLR</sequence>
<dbReference type="AlphaFoldDB" id="A0A1G8E6I3"/>
<dbReference type="RefSeq" id="WP_092334244.1">
    <property type="nucleotide sequence ID" value="NZ_FNCP01000016.1"/>
</dbReference>
<protein>
    <submittedName>
        <fullName evidence="2">TIR domain-containing protein</fullName>
    </submittedName>
</protein>
<dbReference type="InterPro" id="IPR035897">
    <property type="entry name" value="Toll_tir_struct_dom_sf"/>
</dbReference>
<evidence type="ECO:0000313" key="3">
    <source>
        <dbReference type="Proteomes" id="UP000198656"/>
    </source>
</evidence>
<dbReference type="PROSITE" id="PS50104">
    <property type="entry name" value="TIR"/>
    <property type="match status" value="1"/>
</dbReference>
<dbReference type="Proteomes" id="UP000198656">
    <property type="component" value="Unassembled WGS sequence"/>
</dbReference>
<reference evidence="3" key="1">
    <citation type="submission" date="2016-10" db="EMBL/GenBank/DDBJ databases">
        <authorList>
            <person name="Varghese N."/>
            <person name="Submissions S."/>
        </authorList>
    </citation>
    <scope>NUCLEOTIDE SEQUENCE [LARGE SCALE GENOMIC DNA]</scope>
    <source>
        <strain evidence="3">DSM 8344</strain>
    </source>
</reference>
<dbReference type="InterPro" id="IPR000157">
    <property type="entry name" value="TIR_dom"/>
</dbReference>
<dbReference type="SUPFAM" id="SSF52200">
    <property type="entry name" value="Toll/Interleukin receptor TIR domain"/>
    <property type="match status" value="1"/>
</dbReference>
<name>A0A1G8E6I3_9FIRM</name>
<dbReference type="STRING" id="1121419.SAMN05443529_11661"/>
<dbReference type="OrthoDB" id="4772211at2"/>
<evidence type="ECO:0000313" key="2">
    <source>
        <dbReference type="EMBL" id="SDH65249.1"/>
    </source>
</evidence>
<proteinExistence type="predicted"/>
<feature type="domain" description="TIR" evidence="1">
    <location>
        <begin position="1"/>
        <end position="147"/>
    </location>
</feature>
<organism evidence="2 3">
    <name type="scientific">Desulfosporosinus hippei DSM 8344</name>
    <dbReference type="NCBI Taxonomy" id="1121419"/>
    <lineage>
        <taxon>Bacteria</taxon>
        <taxon>Bacillati</taxon>
        <taxon>Bacillota</taxon>
        <taxon>Clostridia</taxon>
        <taxon>Eubacteriales</taxon>
        <taxon>Desulfitobacteriaceae</taxon>
        <taxon>Desulfosporosinus</taxon>
    </lineage>
</organism>
<evidence type="ECO:0000259" key="1">
    <source>
        <dbReference type="PROSITE" id="PS50104"/>
    </source>
</evidence>
<dbReference type="EMBL" id="FNCP01000016">
    <property type="protein sequence ID" value="SDH65249.1"/>
    <property type="molecule type" value="Genomic_DNA"/>
</dbReference>